<proteinExistence type="predicted"/>
<dbReference type="EMBL" id="CAJOBI010153977">
    <property type="protein sequence ID" value="CAF4823182.1"/>
    <property type="molecule type" value="Genomic_DNA"/>
</dbReference>
<gene>
    <name evidence="2" type="ORF">SMN809_LOCUS48132</name>
</gene>
<accession>A0A8S3BEC1</accession>
<protein>
    <submittedName>
        <fullName evidence="2">Uncharacterized protein</fullName>
    </submittedName>
</protein>
<evidence type="ECO:0000313" key="3">
    <source>
        <dbReference type="Proteomes" id="UP000676336"/>
    </source>
</evidence>
<evidence type="ECO:0000256" key="1">
    <source>
        <dbReference type="SAM" id="MobiDB-lite"/>
    </source>
</evidence>
<evidence type="ECO:0000313" key="2">
    <source>
        <dbReference type="EMBL" id="CAF4823182.1"/>
    </source>
</evidence>
<dbReference type="Proteomes" id="UP000676336">
    <property type="component" value="Unassembled WGS sequence"/>
</dbReference>
<feature type="compositionally biased region" description="Polar residues" evidence="1">
    <location>
        <begin position="51"/>
        <end position="62"/>
    </location>
</feature>
<organism evidence="2 3">
    <name type="scientific">Rotaria magnacalcarata</name>
    <dbReference type="NCBI Taxonomy" id="392030"/>
    <lineage>
        <taxon>Eukaryota</taxon>
        <taxon>Metazoa</taxon>
        <taxon>Spiralia</taxon>
        <taxon>Gnathifera</taxon>
        <taxon>Rotifera</taxon>
        <taxon>Eurotatoria</taxon>
        <taxon>Bdelloidea</taxon>
        <taxon>Philodinida</taxon>
        <taxon>Philodinidae</taxon>
        <taxon>Rotaria</taxon>
    </lineage>
</organism>
<reference evidence="2" key="1">
    <citation type="submission" date="2021-02" db="EMBL/GenBank/DDBJ databases">
        <authorList>
            <person name="Nowell W R."/>
        </authorList>
    </citation>
    <scope>NUCLEOTIDE SEQUENCE</scope>
</reference>
<dbReference type="AlphaFoldDB" id="A0A8S3BEC1"/>
<name>A0A8S3BEC1_9BILA</name>
<feature type="non-terminal residue" evidence="2">
    <location>
        <position position="1"/>
    </location>
</feature>
<comment type="caution">
    <text evidence="2">The sequence shown here is derived from an EMBL/GenBank/DDBJ whole genome shotgun (WGS) entry which is preliminary data.</text>
</comment>
<feature type="region of interest" description="Disordered" evidence="1">
    <location>
        <begin position="40"/>
        <end position="62"/>
    </location>
</feature>
<sequence length="62" mass="7130">HPLSAIKLMEAVHDSTQYSQLHDESDDDDDDDVRYTINQEYIDNSDDLHNATENSDTDSNNF</sequence>